<dbReference type="GO" id="GO:0031419">
    <property type="term" value="F:cobalamin binding"/>
    <property type="evidence" value="ECO:0007669"/>
    <property type="project" value="UniProtKB-KW"/>
</dbReference>
<dbReference type="Pfam" id="PF01642">
    <property type="entry name" value="MM_CoA_mutase"/>
    <property type="match status" value="1"/>
</dbReference>
<keyword evidence="4" id="KW-0846">Cobalamin</keyword>
<reference evidence="9" key="1">
    <citation type="submission" date="2024-07" db="EMBL/GenBank/DDBJ databases">
        <authorList>
            <person name="Yu S.T."/>
        </authorList>
    </citation>
    <scope>NUCLEOTIDE SEQUENCE</scope>
    <source>
        <strain evidence="9">Y1</strain>
    </source>
</reference>
<accession>A0AB39TH40</accession>
<evidence type="ECO:0000256" key="5">
    <source>
        <dbReference type="ARBA" id="ARBA00022723"/>
    </source>
</evidence>
<dbReference type="CDD" id="cd02071">
    <property type="entry name" value="MM_CoA_mut_B12_BD"/>
    <property type="match status" value="1"/>
</dbReference>
<keyword evidence="7" id="KW-0170">Cobalt</keyword>
<dbReference type="PANTHER" id="PTHR48101">
    <property type="entry name" value="METHYLMALONYL-COA MUTASE, MITOCHONDRIAL-RELATED"/>
    <property type="match status" value="1"/>
</dbReference>
<dbReference type="InterPro" id="IPR006158">
    <property type="entry name" value="Cobalamin-bd"/>
</dbReference>
<dbReference type="InterPro" id="IPR006159">
    <property type="entry name" value="Acid_CoA_mut_C"/>
</dbReference>
<protein>
    <submittedName>
        <fullName evidence="9">Protein meaA</fullName>
    </submittedName>
</protein>
<dbReference type="GO" id="GO:0046872">
    <property type="term" value="F:metal ion binding"/>
    <property type="evidence" value="ECO:0007669"/>
    <property type="project" value="UniProtKB-KW"/>
</dbReference>
<comment type="subunit">
    <text evidence="3">Heterodimer of an alpha and a beta chain.</text>
</comment>
<dbReference type="EMBL" id="CP163445">
    <property type="protein sequence ID" value="XDQ78490.1"/>
    <property type="molecule type" value="Genomic_DNA"/>
</dbReference>
<dbReference type="Gene3D" id="3.40.50.280">
    <property type="entry name" value="Cobalamin-binding domain"/>
    <property type="match status" value="1"/>
</dbReference>
<keyword evidence="6" id="KW-0413">Isomerase</keyword>
<dbReference type="InterPro" id="IPR006098">
    <property type="entry name" value="MMCoA_mutase_a_cat"/>
</dbReference>
<comment type="similarity">
    <text evidence="2">Belongs to the methylmalonyl-CoA mutase family.</text>
</comment>
<proteinExistence type="inferred from homology"/>
<dbReference type="InterPro" id="IPR006099">
    <property type="entry name" value="MeMalonylCoA_mutase_a/b_cat"/>
</dbReference>
<evidence type="ECO:0000259" key="8">
    <source>
        <dbReference type="PROSITE" id="PS51332"/>
    </source>
</evidence>
<evidence type="ECO:0000256" key="3">
    <source>
        <dbReference type="ARBA" id="ARBA00011870"/>
    </source>
</evidence>
<evidence type="ECO:0000256" key="6">
    <source>
        <dbReference type="ARBA" id="ARBA00023235"/>
    </source>
</evidence>
<dbReference type="Gene3D" id="3.20.20.240">
    <property type="entry name" value="Methylmalonyl-CoA mutase"/>
    <property type="match status" value="1"/>
</dbReference>
<comment type="cofactor">
    <cofactor evidence="1">
        <name>adenosylcob(III)alamin</name>
        <dbReference type="ChEBI" id="CHEBI:18408"/>
    </cofactor>
</comment>
<keyword evidence="5" id="KW-0479">Metal-binding</keyword>
<evidence type="ECO:0000313" key="9">
    <source>
        <dbReference type="EMBL" id="XDQ78490.1"/>
    </source>
</evidence>
<evidence type="ECO:0000256" key="2">
    <source>
        <dbReference type="ARBA" id="ARBA00008465"/>
    </source>
</evidence>
<gene>
    <name evidence="9" type="ORF">AB2U05_08430</name>
</gene>
<dbReference type="PANTHER" id="PTHR48101:SF3">
    <property type="entry name" value="COENZYME B12-DEPENDENT MUTASE"/>
    <property type="match status" value="1"/>
</dbReference>
<dbReference type="NCBIfam" id="TIGR00640">
    <property type="entry name" value="acid_CoA_mut_C"/>
    <property type="match status" value="1"/>
</dbReference>
<dbReference type="Pfam" id="PF02310">
    <property type="entry name" value="B12-binding"/>
    <property type="match status" value="1"/>
</dbReference>
<dbReference type="NCBIfam" id="TIGR00641">
    <property type="entry name" value="acid_CoA_mut_N"/>
    <property type="match status" value="1"/>
</dbReference>
<feature type="domain" description="B12-binding" evidence="8">
    <location>
        <begin position="532"/>
        <end position="661"/>
    </location>
</feature>
<dbReference type="AlphaFoldDB" id="A0AB39TH40"/>
<dbReference type="InterPro" id="IPR016176">
    <property type="entry name" value="Cbl-dep_enz_cat"/>
</dbReference>
<dbReference type="SUPFAM" id="SSF51703">
    <property type="entry name" value="Cobalamin (vitamin B12)-dependent enzymes"/>
    <property type="match status" value="1"/>
</dbReference>
<name>A0AB39TH40_9ACTN</name>
<dbReference type="GO" id="GO:0004494">
    <property type="term" value="F:methylmalonyl-CoA mutase activity"/>
    <property type="evidence" value="ECO:0007669"/>
    <property type="project" value="UniProtKB-EC"/>
</dbReference>
<dbReference type="InterPro" id="IPR036724">
    <property type="entry name" value="Cobalamin-bd_sf"/>
</dbReference>
<evidence type="ECO:0000256" key="1">
    <source>
        <dbReference type="ARBA" id="ARBA00001922"/>
    </source>
</evidence>
<dbReference type="RefSeq" id="WP_369182910.1">
    <property type="nucleotide sequence ID" value="NZ_CP163445.1"/>
</dbReference>
<evidence type="ECO:0000256" key="4">
    <source>
        <dbReference type="ARBA" id="ARBA00022628"/>
    </source>
</evidence>
<sequence length="676" mass="72539">MTEPQKRDRPWLMRTYAGHSTASDSNALYRRNLAKGQTGLSVAFDLPTQTGYDSDHILARGEVGRVGVPVGHVGDMRTLFDGIPLEQTNTSMTINATAMWLLALYQVVAEEQGADIARLTGTTQNDIVKEYLSRGTHVFPPGPSVRLITDMIAYTVGNIPKWNPINICSYHLQEAGATPVQEIAYSMCTAISVLDAVRDSGQVPAERMGEVVARISFFVNAGVRFVEEMCKMRAFGRLWEKVTRERYGVTDPKQRRFRYGVQVNSLGLTEAQPENNVQRIVLEMLAVTLSKDARARAVQLPAWNEALGLPRPWDQQWSLRIQQVLAYESDLLEYGDIFNGSEVIEAKTAELLAGAEAEIAKVLEMGGVIPAVESGYLKSNLVSSHAARRARIEAGEDKIVGVNCFDTTEESPLTADLDTAIMVVDPASEQSVLANLEAWRGSRDEAAAQQALAELKAVAATDANLMPATLACARAGVTTGEWSFALREVFGEYRAPTGVGGAPVAVAAEPGGELAQVRDAVAATAEELGAGKLRLLVGKPGLDGHSNGAEQIAVRARDAGFEVVYQGIRLTPEQIVSAAVAEDVHCVGLSILSGAHSELVPDVLKRLRRAGVEDVPVIVGGIIPAADGEALKAAGVAAVFTPKDFGITTIIGRIVDEIRLANKLQPWTPAPTAATS</sequence>
<organism evidence="9">
    <name type="scientific">Streptomyces sp. Y1</name>
    <dbReference type="NCBI Taxonomy" id="3238634"/>
    <lineage>
        <taxon>Bacteria</taxon>
        <taxon>Bacillati</taxon>
        <taxon>Actinomycetota</taxon>
        <taxon>Actinomycetes</taxon>
        <taxon>Kitasatosporales</taxon>
        <taxon>Streptomycetaceae</taxon>
        <taxon>Streptomyces</taxon>
    </lineage>
</organism>
<evidence type="ECO:0000256" key="7">
    <source>
        <dbReference type="ARBA" id="ARBA00023285"/>
    </source>
</evidence>
<dbReference type="SUPFAM" id="SSF52242">
    <property type="entry name" value="Cobalamin (vitamin B12)-binding domain"/>
    <property type="match status" value="1"/>
</dbReference>
<dbReference type="PROSITE" id="PS51332">
    <property type="entry name" value="B12_BINDING"/>
    <property type="match status" value="1"/>
</dbReference>